<gene>
    <name evidence="1" type="ORF">CW740_02580</name>
</gene>
<dbReference type="KEGG" id="kpd:CW740_02580"/>
<sequence length="132" mass="15686">MPIHPIILFDGECKLCSAWVPFVINRDPGAAFKFCSVQSPKGQELLSMHGLDTENFETMVLIKGDEAHFRSEAFFEIIKQLKKPWPWLRILRIFPVRFRDWCYDRIALNRYKLFGKHDYCMIPSKEIMDRFL</sequence>
<dbReference type="OrthoDB" id="5294764at2"/>
<dbReference type="RefSeq" id="WP_106646061.1">
    <property type="nucleotide sequence ID" value="NZ_BMGO01000002.1"/>
</dbReference>
<keyword evidence="2" id="KW-1185">Reference proteome</keyword>
<dbReference type="AlphaFoldDB" id="A0A2K9AP40"/>
<organism evidence="1 2">
    <name type="scientific">Kangiella profundi</name>
    <dbReference type="NCBI Taxonomy" id="1561924"/>
    <lineage>
        <taxon>Bacteria</taxon>
        <taxon>Pseudomonadati</taxon>
        <taxon>Pseudomonadota</taxon>
        <taxon>Gammaproteobacteria</taxon>
        <taxon>Kangiellales</taxon>
        <taxon>Kangiellaceae</taxon>
        <taxon>Kangiella</taxon>
    </lineage>
</organism>
<protein>
    <submittedName>
        <fullName evidence="1">Thiol-disulfide oxidoreductase</fullName>
    </submittedName>
</protein>
<dbReference type="GO" id="GO:0015035">
    <property type="term" value="F:protein-disulfide reductase activity"/>
    <property type="evidence" value="ECO:0007669"/>
    <property type="project" value="InterPro"/>
</dbReference>
<evidence type="ECO:0000313" key="2">
    <source>
        <dbReference type="Proteomes" id="UP000232693"/>
    </source>
</evidence>
<accession>A0A2K9AP40</accession>
<dbReference type="Pfam" id="PF04134">
    <property type="entry name" value="DCC1-like"/>
    <property type="match status" value="1"/>
</dbReference>
<dbReference type="InterPro" id="IPR007263">
    <property type="entry name" value="DCC1-like"/>
</dbReference>
<dbReference type="PANTHER" id="PTHR33639">
    <property type="entry name" value="THIOL-DISULFIDE OXIDOREDUCTASE DCC"/>
    <property type="match status" value="1"/>
</dbReference>
<dbReference type="InterPro" id="IPR052927">
    <property type="entry name" value="DCC_oxidoreductase"/>
</dbReference>
<dbReference type="PANTHER" id="PTHR33639:SF2">
    <property type="entry name" value="DUF393 DOMAIN-CONTAINING PROTEIN"/>
    <property type="match status" value="1"/>
</dbReference>
<evidence type="ECO:0000313" key="1">
    <source>
        <dbReference type="EMBL" id="AUD78183.1"/>
    </source>
</evidence>
<reference evidence="1 2" key="1">
    <citation type="submission" date="2017-12" db="EMBL/GenBank/DDBJ databases">
        <title>Kangiella profundi FT102 completed genome.</title>
        <authorList>
            <person name="Xu J."/>
            <person name="Wang J."/>
            <person name="Lu Y."/>
        </authorList>
    </citation>
    <scope>NUCLEOTIDE SEQUENCE [LARGE SCALE GENOMIC DNA]</scope>
    <source>
        <strain evidence="1 2">FT102</strain>
    </source>
</reference>
<dbReference type="Proteomes" id="UP000232693">
    <property type="component" value="Chromosome"/>
</dbReference>
<proteinExistence type="predicted"/>
<name>A0A2K9AP40_9GAMM</name>
<dbReference type="EMBL" id="CP025120">
    <property type="protein sequence ID" value="AUD78183.1"/>
    <property type="molecule type" value="Genomic_DNA"/>
</dbReference>